<organism evidence="2 3">
    <name type="scientific">Diaminobutyricimonas aerilata</name>
    <dbReference type="NCBI Taxonomy" id="1162967"/>
    <lineage>
        <taxon>Bacteria</taxon>
        <taxon>Bacillati</taxon>
        <taxon>Actinomycetota</taxon>
        <taxon>Actinomycetes</taxon>
        <taxon>Micrococcales</taxon>
        <taxon>Microbacteriaceae</taxon>
        <taxon>Diaminobutyricimonas</taxon>
    </lineage>
</organism>
<gene>
    <name evidence="2" type="ORF">CLV46_2841</name>
</gene>
<reference evidence="2 3" key="1">
    <citation type="submission" date="2017-11" db="EMBL/GenBank/DDBJ databases">
        <title>Genomic Encyclopedia of Archaeal and Bacterial Type Strains, Phase II (KMG-II): From Individual Species to Whole Genera.</title>
        <authorList>
            <person name="Goeker M."/>
        </authorList>
    </citation>
    <scope>NUCLEOTIDE SEQUENCE [LARGE SCALE GENOMIC DNA]</scope>
    <source>
        <strain evidence="2 3">DSM 27393</strain>
    </source>
</reference>
<dbReference type="EMBL" id="PGFF01000001">
    <property type="protein sequence ID" value="PJJ73255.1"/>
    <property type="molecule type" value="Genomic_DNA"/>
</dbReference>
<accession>A0A2M9CMZ1</accession>
<dbReference type="RefSeq" id="WP_100365364.1">
    <property type="nucleotide sequence ID" value="NZ_PGFF01000001.1"/>
</dbReference>
<feature type="transmembrane region" description="Helical" evidence="1">
    <location>
        <begin position="124"/>
        <end position="149"/>
    </location>
</feature>
<evidence type="ECO:0000256" key="1">
    <source>
        <dbReference type="SAM" id="Phobius"/>
    </source>
</evidence>
<dbReference type="Proteomes" id="UP000228758">
    <property type="component" value="Unassembled WGS sequence"/>
</dbReference>
<keyword evidence="1" id="KW-0812">Transmembrane</keyword>
<evidence type="ECO:0000313" key="3">
    <source>
        <dbReference type="Proteomes" id="UP000228758"/>
    </source>
</evidence>
<feature type="transmembrane region" description="Helical" evidence="1">
    <location>
        <begin position="161"/>
        <end position="185"/>
    </location>
</feature>
<feature type="transmembrane region" description="Helical" evidence="1">
    <location>
        <begin position="197"/>
        <end position="218"/>
    </location>
</feature>
<proteinExistence type="predicted"/>
<evidence type="ECO:0000313" key="2">
    <source>
        <dbReference type="EMBL" id="PJJ73255.1"/>
    </source>
</evidence>
<name>A0A2M9CMZ1_9MICO</name>
<sequence length="310" mass="32536">MTDASKWDALSNAVLADATVNEAPLSPAVEQTVKEIRRGAYSRAEILLRLERASAPADLRTRLDELVTSHQAELAAVPMPDGNDQTAAWKRASPAVRAHAVGSTTLAVLSPIPVLPAFRRAGEYILPVETGAVISGVLALIAASLLLWGETRRDRTFGSRTGLLSGAAVVATPIAVAIALAVAAARAGGEPFGVTGPAIGGLVLLAAALATAVAYAVLAGRHRRAVPSQRTVDPNRARVDALKRHDEIDRGMLRRLRDVVADHADRDAAVPTAVAGVRWLYLDGEVDDATARWLLQRLAGGPAPRGGRPE</sequence>
<dbReference type="AlphaFoldDB" id="A0A2M9CMZ1"/>
<keyword evidence="1" id="KW-1133">Transmembrane helix</keyword>
<keyword evidence="3" id="KW-1185">Reference proteome</keyword>
<keyword evidence="1" id="KW-0472">Membrane</keyword>
<protein>
    <submittedName>
        <fullName evidence="2">Uncharacterized protein</fullName>
    </submittedName>
</protein>
<comment type="caution">
    <text evidence="2">The sequence shown here is derived from an EMBL/GenBank/DDBJ whole genome shotgun (WGS) entry which is preliminary data.</text>
</comment>